<proteinExistence type="predicted"/>
<feature type="transmembrane region" description="Helical" evidence="1">
    <location>
        <begin position="138"/>
        <end position="156"/>
    </location>
</feature>
<accession>A0A5J4SU20</accession>
<keyword evidence="1" id="KW-1133">Transmembrane helix</keyword>
<reference evidence="2" key="1">
    <citation type="submission" date="2019-03" db="EMBL/GenBank/DDBJ databases">
        <title>Single cell metagenomics reveals metabolic interactions within the superorganism composed of flagellate Streblomastix strix and complex community of Bacteroidetes bacteria on its surface.</title>
        <authorList>
            <person name="Treitli S.C."/>
            <person name="Kolisko M."/>
            <person name="Husnik F."/>
            <person name="Keeling P."/>
            <person name="Hampl V."/>
        </authorList>
    </citation>
    <scope>NUCLEOTIDE SEQUENCE</scope>
    <source>
        <strain evidence="2">STM</strain>
    </source>
</reference>
<sequence length="160" mass="17797">MKTTTTKKASNLYALMALMILCSACSTSKSIQQNADFQRHDSLHKEYSYTKAVDSLVAIQLHNIDELTVIQETFTPVRDTSGLVTGSVLSARIRIVSRSEKDSTAVVLHSENEEQQQQVSATSDTNLNVQIDEERKSAPPWLFFVFVGVIVFLFVGKLKA</sequence>
<organism evidence="2">
    <name type="scientific">termite gut metagenome</name>
    <dbReference type="NCBI Taxonomy" id="433724"/>
    <lineage>
        <taxon>unclassified sequences</taxon>
        <taxon>metagenomes</taxon>
        <taxon>organismal metagenomes</taxon>
    </lineage>
</organism>
<keyword evidence="1" id="KW-0472">Membrane</keyword>
<comment type="caution">
    <text evidence="2">The sequence shown here is derived from an EMBL/GenBank/DDBJ whole genome shotgun (WGS) entry which is preliminary data.</text>
</comment>
<evidence type="ECO:0000313" key="2">
    <source>
        <dbReference type="EMBL" id="KAA6348961.1"/>
    </source>
</evidence>
<evidence type="ECO:0000256" key="1">
    <source>
        <dbReference type="SAM" id="Phobius"/>
    </source>
</evidence>
<dbReference type="EMBL" id="SNRY01000056">
    <property type="protein sequence ID" value="KAA6348961.1"/>
    <property type="molecule type" value="Genomic_DNA"/>
</dbReference>
<gene>
    <name evidence="2" type="ORF">EZS27_003561</name>
</gene>
<protein>
    <submittedName>
        <fullName evidence="2">Uncharacterized protein</fullName>
    </submittedName>
</protein>
<name>A0A5J4SU20_9ZZZZ</name>
<dbReference type="AlphaFoldDB" id="A0A5J4SU20"/>
<keyword evidence="1" id="KW-0812">Transmembrane</keyword>